<dbReference type="Pfam" id="PF00528">
    <property type="entry name" value="BPD_transp_1"/>
    <property type="match status" value="1"/>
</dbReference>
<keyword evidence="2 7" id="KW-0813">Transport</keyword>
<feature type="transmembrane region" description="Helical" evidence="7">
    <location>
        <begin position="239"/>
        <end position="260"/>
    </location>
</feature>
<dbReference type="PANTHER" id="PTHR43744">
    <property type="entry name" value="ABC TRANSPORTER PERMEASE PROTEIN MG189-RELATED-RELATED"/>
    <property type="match status" value="1"/>
</dbReference>
<evidence type="ECO:0000256" key="6">
    <source>
        <dbReference type="ARBA" id="ARBA00023136"/>
    </source>
</evidence>
<evidence type="ECO:0000313" key="10">
    <source>
        <dbReference type="Proteomes" id="UP001501407"/>
    </source>
</evidence>
<dbReference type="InterPro" id="IPR035906">
    <property type="entry name" value="MetI-like_sf"/>
</dbReference>
<keyword evidence="4 7" id="KW-0812">Transmembrane</keyword>
<keyword evidence="5 7" id="KW-1133">Transmembrane helix</keyword>
<accession>A0ABP9LYF2</accession>
<comment type="caution">
    <text evidence="9">The sequence shown here is derived from an EMBL/GenBank/DDBJ whole genome shotgun (WGS) entry which is preliminary data.</text>
</comment>
<keyword evidence="3" id="KW-1003">Cell membrane</keyword>
<dbReference type="PANTHER" id="PTHR43744:SF3">
    <property type="entry name" value="LACTOSE TRANSPORT SYSTEM PERMEASE PROTEIN LACG"/>
    <property type="match status" value="1"/>
</dbReference>
<dbReference type="PROSITE" id="PS50928">
    <property type="entry name" value="ABC_TM1"/>
    <property type="match status" value="1"/>
</dbReference>
<evidence type="ECO:0000259" key="8">
    <source>
        <dbReference type="PROSITE" id="PS50928"/>
    </source>
</evidence>
<keyword evidence="6 7" id="KW-0472">Membrane</keyword>
<name>A0ABP9LYF2_9MICO</name>
<keyword evidence="10" id="KW-1185">Reference proteome</keyword>
<evidence type="ECO:0000256" key="5">
    <source>
        <dbReference type="ARBA" id="ARBA00022989"/>
    </source>
</evidence>
<dbReference type="CDD" id="cd06261">
    <property type="entry name" value="TM_PBP2"/>
    <property type="match status" value="1"/>
</dbReference>
<feature type="domain" description="ABC transmembrane type-1" evidence="8">
    <location>
        <begin position="68"/>
        <end position="260"/>
    </location>
</feature>
<evidence type="ECO:0000256" key="3">
    <source>
        <dbReference type="ARBA" id="ARBA00022475"/>
    </source>
</evidence>
<evidence type="ECO:0000256" key="4">
    <source>
        <dbReference type="ARBA" id="ARBA00022692"/>
    </source>
</evidence>
<protein>
    <submittedName>
        <fullName evidence="9">Carbohydrate ABC transporter permease</fullName>
    </submittedName>
</protein>
<evidence type="ECO:0000256" key="7">
    <source>
        <dbReference type="RuleBase" id="RU363032"/>
    </source>
</evidence>
<dbReference type="InterPro" id="IPR000515">
    <property type="entry name" value="MetI-like"/>
</dbReference>
<evidence type="ECO:0000313" key="9">
    <source>
        <dbReference type="EMBL" id="GAA5088029.1"/>
    </source>
</evidence>
<evidence type="ECO:0000256" key="1">
    <source>
        <dbReference type="ARBA" id="ARBA00004651"/>
    </source>
</evidence>
<evidence type="ECO:0000256" key="2">
    <source>
        <dbReference type="ARBA" id="ARBA00022448"/>
    </source>
</evidence>
<sequence length="274" mass="30128">MKPSRGVSVATHTISYGTTLVFLIPVYILINLSIRPADDLTPALIPSSRATLDNFVNAWTQSSLPSAIVTSVIVTGVSCLTVVILATMAAYPLARSTSRLSNRTFFVFLTGLLLPFQLALLPLYMQMRDIGLLGSIWSLVIVYTGVQMPFSIFLITTFLRSSVPLDFEEAARIDGCGNIRVWWHVVVPMLRPVLGTCIILNGVGIWNDFFTPLIYLAGSNQKTIPMAIFEFVGQYTANWPLIFAGLIISMVPILVLYLVFQRYVIQGFAGGLKG</sequence>
<comment type="subcellular location">
    <subcellularLocation>
        <location evidence="1 7">Cell membrane</location>
        <topology evidence="1 7">Multi-pass membrane protein</topology>
    </subcellularLocation>
</comment>
<feature type="transmembrane region" description="Helical" evidence="7">
    <location>
        <begin position="181"/>
        <end position="206"/>
    </location>
</feature>
<gene>
    <name evidence="9" type="ORF">GCM10025760_09940</name>
</gene>
<organism evidence="9 10">
    <name type="scientific">Microbacterium yannicii</name>
    <dbReference type="NCBI Taxonomy" id="671622"/>
    <lineage>
        <taxon>Bacteria</taxon>
        <taxon>Bacillati</taxon>
        <taxon>Actinomycetota</taxon>
        <taxon>Actinomycetes</taxon>
        <taxon>Micrococcales</taxon>
        <taxon>Microbacteriaceae</taxon>
        <taxon>Microbacterium</taxon>
    </lineage>
</organism>
<feature type="transmembrane region" description="Helical" evidence="7">
    <location>
        <begin position="136"/>
        <end position="160"/>
    </location>
</feature>
<feature type="transmembrane region" description="Helical" evidence="7">
    <location>
        <begin position="67"/>
        <end position="93"/>
    </location>
</feature>
<reference evidence="10" key="1">
    <citation type="journal article" date="2019" name="Int. J. Syst. Evol. Microbiol.">
        <title>The Global Catalogue of Microorganisms (GCM) 10K type strain sequencing project: providing services to taxonomists for standard genome sequencing and annotation.</title>
        <authorList>
            <consortium name="The Broad Institute Genomics Platform"/>
            <consortium name="The Broad Institute Genome Sequencing Center for Infectious Disease"/>
            <person name="Wu L."/>
            <person name="Ma J."/>
        </authorList>
    </citation>
    <scope>NUCLEOTIDE SEQUENCE [LARGE SCALE GENOMIC DNA]</scope>
    <source>
        <strain evidence="10">JCM 18959</strain>
    </source>
</reference>
<feature type="transmembrane region" description="Helical" evidence="7">
    <location>
        <begin position="7"/>
        <end position="30"/>
    </location>
</feature>
<dbReference type="Proteomes" id="UP001501407">
    <property type="component" value="Unassembled WGS sequence"/>
</dbReference>
<dbReference type="Gene3D" id="1.10.3720.10">
    <property type="entry name" value="MetI-like"/>
    <property type="match status" value="1"/>
</dbReference>
<dbReference type="SUPFAM" id="SSF161098">
    <property type="entry name" value="MetI-like"/>
    <property type="match status" value="1"/>
</dbReference>
<dbReference type="EMBL" id="BAABKZ010000001">
    <property type="protein sequence ID" value="GAA5088029.1"/>
    <property type="molecule type" value="Genomic_DNA"/>
</dbReference>
<comment type="similarity">
    <text evidence="7">Belongs to the binding-protein-dependent transport system permease family.</text>
</comment>
<feature type="transmembrane region" description="Helical" evidence="7">
    <location>
        <begin position="105"/>
        <end position="124"/>
    </location>
</feature>
<dbReference type="RefSeq" id="WP_194412827.1">
    <property type="nucleotide sequence ID" value="NZ_BAABKZ010000001.1"/>
</dbReference>
<proteinExistence type="inferred from homology"/>